<comment type="caution">
    <text evidence="2">The sequence shown here is derived from an EMBL/GenBank/DDBJ whole genome shotgun (WGS) entry which is preliminary data.</text>
</comment>
<reference evidence="2 3" key="1">
    <citation type="submission" date="2016-09" db="EMBL/GenBank/DDBJ databases">
        <title>Couchioplanes caeruleus draft genome sequence.</title>
        <authorList>
            <person name="Sheehan J."/>
            <person name="Caffrey P."/>
        </authorList>
    </citation>
    <scope>NUCLEOTIDE SEQUENCE [LARGE SCALE GENOMIC DNA]</scope>
    <source>
        <strain evidence="2 3">DSM 43634</strain>
    </source>
</reference>
<name>A0A1K0FIF6_9ACTN</name>
<proteinExistence type="predicted"/>
<sequence>MDDIRAIGIGPDVRSSEDVEKPVSLHRTLSGVERAYSEGATDGSVIGAGPGRRALTRRLPGAVPSSSASVDLVLALVIGRVPRLRWSRTTGTSMASLITQRESSASTGLPRVRLEPVRLHYTLLDGSWWPSSTDLNAELRVLVPVLEQVRGPVTRLLLGAANWTARPHHLVVAGRVITVLYLAGQSPSMMTVVCADGGTFTLRVAPPGPPPGMPDRPEPGPDEETWETEGGGLGPLRTRAVR</sequence>
<dbReference type="Proteomes" id="UP000182486">
    <property type="component" value="Unassembled WGS sequence"/>
</dbReference>
<dbReference type="EMBL" id="MEIA01000207">
    <property type="protein sequence ID" value="OJF12631.1"/>
    <property type="molecule type" value="Genomic_DNA"/>
</dbReference>
<dbReference type="Pfam" id="PF19457">
    <property type="entry name" value="DUF5994"/>
    <property type="match status" value="1"/>
</dbReference>
<dbReference type="AlphaFoldDB" id="A0A1K0FIF6"/>
<accession>A0A1K0FIF6</accession>
<feature type="region of interest" description="Disordered" evidence="1">
    <location>
        <begin position="205"/>
        <end position="242"/>
    </location>
</feature>
<evidence type="ECO:0000313" key="2">
    <source>
        <dbReference type="EMBL" id="OJF12631.1"/>
    </source>
</evidence>
<dbReference type="RefSeq" id="WP_071806778.1">
    <property type="nucleotide sequence ID" value="NZ_MEIA01000207.1"/>
</dbReference>
<dbReference type="InterPro" id="IPR046036">
    <property type="entry name" value="DUF5994"/>
</dbReference>
<keyword evidence="3" id="KW-1185">Reference proteome</keyword>
<protein>
    <submittedName>
        <fullName evidence="2">Uncharacterized protein</fullName>
    </submittedName>
</protein>
<gene>
    <name evidence="2" type="ORF">BG844_19555</name>
</gene>
<evidence type="ECO:0000313" key="3">
    <source>
        <dbReference type="Proteomes" id="UP000182486"/>
    </source>
</evidence>
<evidence type="ECO:0000256" key="1">
    <source>
        <dbReference type="SAM" id="MobiDB-lite"/>
    </source>
</evidence>
<organism evidence="2 3">
    <name type="scientific">Couchioplanes caeruleus subsp. caeruleus</name>
    <dbReference type="NCBI Taxonomy" id="56427"/>
    <lineage>
        <taxon>Bacteria</taxon>
        <taxon>Bacillati</taxon>
        <taxon>Actinomycetota</taxon>
        <taxon>Actinomycetes</taxon>
        <taxon>Micromonosporales</taxon>
        <taxon>Micromonosporaceae</taxon>
        <taxon>Couchioplanes</taxon>
    </lineage>
</organism>